<dbReference type="AlphaFoldDB" id="A0A9P7D2K1"/>
<evidence type="ECO:0000256" key="1">
    <source>
        <dbReference type="SAM" id="Coils"/>
    </source>
</evidence>
<feature type="region of interest" description="Disordered" evidence="2">
    <location>
        <begin position="40"/>
        <end position="61"/>
    </location>
</feature>
<feature type="coiled-coil region" evidence="1">
    <location>
        <begin position="160"/>
        <end position="187"/>
    </location>
</feature>
<feature type="compositionally biased region" description="Polar residues" evidence="2">
    <location>
        <begin position="627"/>
        <end position="654"/>
    </location>
</feature>
<keyword evidence="4" id="KW-1185">Reference proteome</keyword>
<evidence type="ECO:0000313" key="4">
    <source>
        <dbReference type="Proteomes" id="UP000714275"/>
    </source>
</evidence>
<dbReference type="Proteomes" id="UP000714275">
    <property type="component" value="Unassembled WGS sequence"/>
</dbReference>
<feature type="region of interest" description="Disordered" evidence="2">
    <location>
        <begin position="527"/>
        <end position="714"/>
    </location>
</feature>
<dbReference type="EMBL" id="JABBWD010000024">
    <property type="protein sequence ID" value="KAG1776762.1"/>
    <property type="molecule type" value="Genomic_DNA"/>
</dbReference>
<keyword evidence="1" id="KW-0175">Coiled coil</keyword>
<protein>
    <submittedName>
        <fullName evidence="3">Uncharacterized protein</fullName>
    </submittedName>
</protein>
<gene>
    <name evidence="3" type="ORF">EV702DRAFT_1106268</name>
</gene>
<evidence type="ECO:0000256" key="2">
    <source>
        <dbReference type="SAM" id="MobiDB-lite"/>
    </source>
</evidence>
<feature type="compositionally biased region" description="Polar residues" evidence="2">
    <location>
        <begin position="829"/>
        <end position="851"/>
    </location>
</feature>
<reference evidence="3" key="1">
    <citation type="journal article" date="2020" name="New Phytol.">
        <title>Comparative genomics reveals dynamic genome evolution in host specialist ectomycorrhizal fungi.</title>
        <authorList>
            <person name="Lofgren L.A."/>
            <person name="Nguyen N.H."/>
            <person name="Vilgalys R."/>
            <person name="Ruytinx J."/>
            <person name="Liao H.L."/>
            <person name="Branco S."/>
            <person name="Kuo A."/>
            <person name="LaButti K."/>
            <person name="Lipzen A."/>
            <person name="Andreopoulos W."/>
            <person name="Pangilinan J."/>
            <person name="Riley R."/>
            <person name="Hundley H."/>
            <person name="Na H."/>
            <person name="Barry K."/>
            <person name="Grigoriev I.V."/>
            <person name="Stajich J.E."/>
            <person name="Kennedy P.G."/>
        </authorList>
    </citation>
    <scope>NUCLEOTIDE SEQUENCE</scope>
    <source>
        <strain evidence="3">DOB743</strain>
    </source>
</reference>
<feature type="compositionally biased region" description="Low complexity" evidence="2">
    <location>
        <begin position="693"/>
        <end position="705"/>
    </location>
</feature>
<feature type="compositionally biased region" description="Polar residues" evidence="2">
    <location>
        <begin position="1"/>
        <end position="10"/>
    </location>
</feature>
<dbReference type="OrthoDB" id="2691222at2759"/>
<name>A0A9P7D2K1_9AGAM</name>
<feature type="compositionally biased region" description="Basic and acidic residues" evidence="2">
    <location>
        <begin position="655"/>
        <end position="667"/>
    </location>
</feature>
<feature type="compositionally biased region" description="Basic residues" evidence="2">
    <location>
        <begin position="798"/>
        <end position="807"/>
    </location>
</feature>
<evidence type="ECO:0000313" key="3">
    <source>
        <dbReference type="EMBL" id="KAG1776762.1"/>
    </source>
</evidence>
<organism evidence="3 4">
    <name type="scientific">Suillus placidus</name>
    <dbReference type="NCBI Taxonomy" id="48579"/>
    <lineage>
        <taxon>Eukaryota</taxon>
        <taxon>Fungi</taxon>
        <taxon>Dikarya</taxon>
        <taxon>Basidiomycota</taxon>
        <taxon>Agaricomycotina</taxon>
        <taxon>Agaricomycetes</taxon>
        <taxon>Agaricomycetidae</taxon>
        <taxon>Boletales</taxon>
        <taxon>Suillineae</taxon>
        <taxon>Suillaceae</taxon>
        <taxon>Suillus</taxon>
    </lineage>
</organism>
<feature type="compositionally biased region" description="Polar residues" evidence="2">
    <location>
        <begin position="683"/>
        <end position="692"/>
    </location>
</feature>
<feature type="compositionally biased region" description="Low complexity" evidence="2">
    <location>
        <begin position="731"/>
        <end position="747"/>
    </location>
</feature>
<feature type="coiled-coil region" evidence="1">
    <location>
        <begin position="471"/>
        <end position="498"/>
    </location>
</feature>
<proteinExistence type="predicted"/>
<sequence>MATLQVTSIPPITDAQLPRSSSMSSATLLIEDVTSNGASIYPQSHIQSPPSTATSNSTQTTEQLAPIGMGQMSSSIHNGANLILDLIRTERQQAFEVGQRRNIQQQHNEYYVSYSKMVREESTKRHEAEDTVAYLSNELAKYTKGATEAQNIALQARADATAARNTASEAERAADEARSHLMAVQDALQQVGITVSRDDSVTCNTPKITLGTPWLELIPSQIHGSDTPIPDSSSALDDKSSSSPPPTQHLGLPLKWISFIKEHINHLSDTLTAVQNSCKDLESQRDQLQSDLRTLGHDRNELESLKREAEDNAKTLGQRKSKLTQLENEIQWLKVERDDAVKAQAEAATALEEMKRTSAASAVTLKSTFEKRLQDQQRQAEANGEKVRQALGSSIEAKSVQIRGLQTRLMQIMATVGEWEGKYDAVTKERDSQKQLLVTERQKYKEASSVGKGQIDDLQQRLNASASEDTVMAKVSRIEELEKELASIRAKSSQEKDEAVALVKSRDAQIKELRETLAVSSSCKLTTEFAPKDNSGGSSEEKRARPSKPLTSHDQTQFKAPETRPVAVSTADQRSKQITGPKKIERLKSKSSSSTASPGFSAASPMEIDSASSTDVEIISGPLPVISQGSNKQKSLRTGSNKTPSGVNTIQIVDSRTEKTSLKRTADTNHSSTPATKRPKLFLNSSVSSVEKVTSAASSSPVSTPLGSRSVTSSPVIAKPVFDLKFRKHSAQASTSASSGGVTSSKAMASSPNVCTSQSATSTEAPSAGASDGGTHRRSSSITSETELPAESTLGAKPRARFLRHGQIKPAVTTPGDTSSKKHAEFKNFNPSDPSGSSARSTAVSAEQPRNTPAAASTIAPPSREASSSASAKSRPSLLRQFSGMDNLSTPPSNSTPSPSLSTASGSAVDRSKANSSRDTISKGIPRPAGAKSIPKGPRSTMAMLQVTLESSPKAPKSMLAARSSGKVPQGPRATMRTPNTGDIKKGT</sequence>
<comment type="caution">
    <text evidence="3">The sequence shown here is derived from an EMBL/GenBank/DDBJ whole genome shotgun (WGS) entry which is preliminary data.</text>
</comment>
<feature type="region of interest" description="Disordered" evidence="2">
    <location>
        <begin position="728"/>
        <end position="940"/>
    </location>
</feature>
<feature type="region of interest" description="Disordered" evidence="2">
    <location>
        <begin position="1"/>
        <end position="21"/>
    </location>
</feature>
<feature type="compositionally biased region" description="Low complexity" evidence="2">
    <location>
        <begin position="852"/>
        <end position="877"/>
    </location>
</feature>
<feature type="compositionally biased region" description="Polar residues" evidence="2">
    <location>
        <begin position="549"/>
        <end position="558"/>
    </location>
</feature>
<feature type="region of interest" description="Disordered" evidence="2">
    <location>
        <begin position="221"/>
        <end position="249"/>
    </location>
</feature>
<dbReference type="PANTHER" id="PTHR45615:SF80">
    <property type="entry name" value="GRIP DOMAIN-CONTAINING PROTEIN"/>
    <property type="match status" value="1"/>
</dbReference>
<feature type="compositionally biased region" description="Low complexity" evidence="2">
    <location>
        <begin position="887"/>
        <end position="908"/>
    </location>
</feature>
<feature type="compositionally biased region" description="Low complexity" evidence="2">
    <location>
        <begin position="590"/>
        <end position="604"/>
    </location>
</feature>
<feature type="compositionally biased region" description="Polar residues" evidence="2">
    <location>
        <begin position="748"/>
        <end position="765"/>
    </location>
</feature>
<feature type="region of interest" description="Disordered" evidence="2">
    <location>
        <begin position="952"/>
        <end position="988"/>
    </location>
</feature>
<dbReference type="PANTHER" id="PTHR45615">
    <property type="entry name" value="MYOSIN HEAVY CHAIN, NON-MUSCLE"/>
    <property type="match status" value="1"/>
</dbReference>
<accession>A0A9P7D2K1</accession>
<feature type="coiled-coil region" evidence="1">
    <location>
        <begin position="264"/>
        <end position="353"/>
    </location>
</feature>